<dbReference type="GO" id="GO:0005829">
    <property type="term" value="C:cytosol"/>
    <property type="evidence" value="ECO:0007669"/>
    <property type="project" value="TreeGrafter"/>
</dbReference>
<feature type="binding site" evidence="10">
    <location>
        <begin position="39"/>
        <end position="46"/>
    </location>
    <ligand>
        <name>ATP</name>
        <dbReference type="ChEBI" id="CHEBI:30616"/>
    </ligand>
</feature>
<feature type="compositionally biased region" description="Polar residues" evidence="11">
    <location>
        <begin position="788"/>
        <end position="823"/>
    </location>
</feature>
<organism evidence="12">
    <name type="scientific">Vibrio alginolyticus</name>
    <dbReference type="NCBI Taxonomy" id="663"/>
    <lineage>
        <taxon>Bacteria</taxon>
        <taxon>Pseudomonadati</taxon>
        <taxon>Pseudomonadota</taxon>
        <taxon>Gammaproteobacteria</taxon>
        <taxon>Vibrionales</taxon>
        <taxon>Vibrionaceae</taxon>
        <taxon>Vibrio</taxon>
    </lineage>
</organism>
<keyword evidence="6" id="KW-0413">Isomerase</keyword>
<keyword evidence="3 10" id="KW-0378">Hydrolase</keyword>
<evidence type="ECO:0000256" key="11">
    <source>
        <dbReference type="SAM" id="MobiDB-lite"/>
    </source>
</evidence>
<dbReference type="GO" id="GO:0016787">
    <property type="term" value="F:hydrolase activity"/>
    <property type="evidence" value="ECO:0007669"/>
    <property type="project" value="UniProtKB-UniRule"/>
</dbReference>
<keyword evidence="2 10" id="KW-0547">Nucleotide-binding</keyword>
<evidence type="ECO:0000256" key="7">
    <source>
        <dbReference type="ARBA" id="ARBA00034617"/>
    </source>
</evidence>
<dbReference type="PROSITE" id="PS51198">
    <property type="entry name" value="UVRD_HELICASE_ATP_BIND"/>
    <property type="match status" value="1"/>
</dbReference>
<dbReference type="GO" id="GO:0043138">
    <property type="term" value="F:3'-5' DNA helicase activity"/>
    <property type="evidence" value="ECO:0007669"/>
    <property type="project" value="UniProtKB-EC"/>
</dbReference>
<reference evidence="12" key="1">
    <citation type="submission" date="2016-10" db="EMBL/GenBank/DDBJ databases">
        <title>The High Quality Genome of Vibrio alginolyticus K01M1.</title>
        <authorList>
            <person name="Wendling C."/>
            <person name="Chibani C.M."/>
            <person name="Hertel R."/>
            <person name="Sproer C."/>
            <person name="Bunk B."/>
            <person name="Overmann J."/>
            <person name="Roth O."/>
            <person name="Liesegang H."/>
        </authorList>
    </citation>
    <scope>NUCLEOTIDE SEQUENCE</scope>
    <source>
        <strain evidence="12">K05K4</strain>
        <plasmid evidence="12">pL289</plasmid>
    </source>
</reference>
<feature type="region of interest" description="Disordered" evidence="11">
    <location>
        <begin position="788"/>
        <end position="835"/>
    </location>
</feature>
<dbReference type="GO" id="GO:0005524">
    <property type="term" value="F:ATP binding"/>
    <property type="evidence" value="ECO:0007669"/>
    <property type="project" value="UniProtKB-UniRule"/>
</dbReference>
<accession>A0A1W6UVF9</accession>
<dbReference type="PROSITE" id="PS51217">
    <property type="entry name" value="UVRD_HELICASE_CTER"/>
    <property type="match status" value="1"/>
</dbReference>
<comment type="catalytic activity">
    <reaction evidence="7">
        <text>Couples ATP hydrolysis with the unwinding of duplex DNA by translocating in the 3'-5' direction.</text>
        <dbReference type="EC" id="5.6.2.4"/>
    </reaction>
</comment>
<evidence type="ECO:0000256" key="3">
    <source>
        <dbReference type="ARBA" id="ARBA00022801"/>
    </source>
</evidence>
<protein>
    <recommendedName>
        <fullName evidence="8">DNA 3'-5' helicase</fullName>
        <ecNumber evidence="8">5.6.2.4</ecNumber>
    </recommendedName>
</protein>
<evidence type="ECO:0000256" key="6">
    <source>
        <dbReference type="ARBA" id="ARBA00023235"/>
    </source>
</evidence>
<dbReference type="GO" id="GO:0000725">
    <property type="term" value="P:recombinational repair"/>
    <property type="evidence" value="ECO:0007669"/>
    <property type="project" value="TreeGrafter"/>
</dbReference>
<dbReference type="Gene3D" id="3.40.50.300">
    <property type="entry name" value="P-loop containing nucleotide triphosphate hydrolases"/>
    <property type="match status" value="2"/>
</dbReference>
<comment type="catalytic activity">
    <reaction evidence="9">
        <text>ATP + H2O = ADP + phosphate + H(+)</text>
        <dbReference type="Rhea" id="RHEA:13065"/>
        <dbReference type="ChEBI" id="CHEBI:15377"/>
        <dbReference type="ChEBI" id="CHEBI:15378"/>
        <dbReference type="ChEBI" id="CHEBI:30616"/>
        <dbReference type="ChEBI" id="CHEBI:43474"/>
        <dbReference type="ChEBI" id="CHEBI:456216"/>
        <dbReference type="EC" id="5.6.2.4"/>
    </reaction>
</comment>
<dbReference type="InterPro" id="IPR027417">
    <property type="entry name" value="P-loop_NTPase"/>
</dbReference>
<dbReference type="InterPro" id="IPR014017">
    <property type="entry name" value="DNA_helicase_UvrD-like_C"/>
</dbReference>
<dbReference type="Gene3D" id="1.10.10.160">
    <property type="match status" value="1"/>
</dbReference>
<evidence type="ECO:0000256" key="4">
    <source>
        <dbReference type="ARBA" id="ARBA00022806"/>
    </source>
</evidence>
<evidence type="ECO:0000256" key="10">
    <source>
        <dbReference type="PROSITE-ProRule" id="PRU00560"/>
    </source>
</evidence>
<dbReference type="InterPro" id="IPR013986">
    <property type="entry name" value="DExx_box_DNA_helicase_dom_sf"/>
</dbReference>
<keyword evidence="5 10" id="KW-0067">ATP-binding</keyword>
<dbReference type="Pfam" id="PF13361">
    <property type="entry name" value="UvrD_C"/>
    <property type="match status" value="1"/>
</dbReference>
<dbReference type="EMBL" id="CP017904">
    <property type="protein sequence ID" value="ARP21926.1"/>
    <property type="molecule type" value="Genomic_DNA"/>
</dbReference>
<dbReference type="Pfam" id="PF00580">
    <property type="entry name" value="UvrD-helicase"/>
    <property type="match status" value="1"/>
</dbReference>
<dbReference type="AlphaFoldDB" id="A0A1W6UVF9"/>
<dbReference type="PANTHER" id="PTHR11070">
    <property type="entry name" value="UVRD / RECB / PCRA DNA HELICASE FAMILY MEMBER"/>
    <property type="match status" value="1"/>
</dbReference>
<dbReference type="Gene3D" id="1.10.486.10">
    <property type="entry name" value="PCRA, domain 4"/>
    <property type="match status" value="1"/>
</dbReference>
<dbReference type="InterPro" id="IPR000212">
    <property type="entry name" value="DNA_helicase_UvrD/REP"/>
</dbReference>
<keyword evidence="12" id="KW-0614">Plasmid</keyword>
<dbReference type="SUPFAM" id="SSF52540">
    <property type="entry name" value="P-loop containing nucleoside triphosphate hydrolases"/>
    <property type="match status" value="1"/>
</dbReference>
<keyword evidence="4 10" id="KW-0347">Helicase</keyword>
<dbReference type="InterPro" id="IPR014016">
    <property type="entry name" value="UvrD-like_ATP-bd"/>
</dbReference>
<comment type="similarity">
    <text evidence="1">Belongs to the helicase family. UvrD subfamily.</text>
</comment>
<dbReference type="EC" id="5.6.2.4" evidence="8"/>
<evidence type="ECO:0000256" key="2">
    <source>
        <dbReference type="ARBA" id="ARBA00022741"/>
    </source>
</evidence>
<evidence type="ECO:0000256" key="5">
    <source>
        <dbReference type="ARBA" id="ARBA00022840"/>
    </source>
</evidence>
<geneLocation type="plasmid" evidence="12">
    <name>pL289</name>
</geneLocation>
<evidence type="ECO:0000256" key="1">
    <source>
        <dbReference type="ARBA" id="ARBA00009922"/>
    </source>
</evidence>
<evidence type="ECO:0000313" key="12">
    <source>
        <dbReference type="EMBL" id="ARP21926.1"/>
    </source>
</evidence>
<proteinExistence type="inferred from homology"/>
<dbReference type="PANTHER" id="PTHR11070:SF67">
    <property type="entry name" value="DNA 3'-5' HELICASE"/>
    <property type="match status" value="1"/>
</dbReference>
<sequence length="856" mass="97853">MNDFEAALPARDYNEVIGALNPSQNVAATSAEKVISTIAGAGTGKSSTMVARIRHLIEIGVPADSILALSFTNESASEFQTKVEDLCGFRGHQVTVGTFHAIFNKLLRVYSKHEFMVEKLKYDSFFIIDSDDQKKIFHEVTKSLRPQEQALQEAWGLERKQFFSELSQHRARAKNAKIYQNSITKEHPNALAEMQVFYKEVLSLAPEDVHDFARSKRYESPALRELMLCKLWNSYTKRCKSNNAMDFDDVLLNTYFLLKVNPDVARKVAARYKHLLVDEFQDSNLIQFLIIKTLMEANPDLNLFFVGDPRQSIYGFRASDVALMLNAEYFFGDVTTLELDTNYRSSNELLSFTNMFAEDMTGQVTSGQLKTGVFHPNIMGHPIEISAHRDQNDEAEFTLNKIDEYLNKGLEPKDIYVLYRTRAGVKAFEELLKSRGVAYNMIGEINFWERAEVKDIASYIRILARPKDVLAYARVLDAVKIGVADMWLRDMYHQNNGEIAPRDLILSRKTKSNSAKNEKIDTFFSQIDLLKRCFDDQEIMVEFVDEMFPEASVEQIQHYVQTQSDYNRDFQNYRHSFIGEAAQHLLDSYLDMVMPQWEKEVERTETKKDSDIPLEERIADKISAKTEHVTTVVVKLAERLILGDSIVDIADDLMTRVSVKQESDKNAINLMTGHASKGLESKVVFMLANENEIFHPNANEINFEACMSPDLDVNDELAEAQRLFYVMMTRATSNLHLSYAQTRVVNGMSGRREPLTMLTKLVDKFKSNVPHWESILKIEHYPMRQHQPFSQAQHQSTPPASTVQNGIQTKGNKITDRLNNVDNSDGGDRMPKKPLEYNNEVESQANEMMKSMGFSL</sequence>
<feature type="compositionally biased region" description="Basic and acidic residues" evidence="11">
    <location>
        <begin position="826"/>
        <end position="835"/>
    </location>
</feature>
<evidence type="ECO:0000256" key="8">
    <source>
        <dbReference type="ARBA" id="ARBA00034808"/>
    </source>
</evidence>
<name>A0A1W6UVF9_VIBAL</name>
<dbReference type="CDD" id="cd17932">
    <property type="entry name" value="DEXQc_UvrD"/>
    <property type="match status" value="1"/>
</dbReference>
<evidence type="ECO:0000256" key="9">
    <source>
        <dbReference type="ARBA" id="ARBA00048988"/>
    </source>
</evidence>
<dbReference type="RefSeq" id="WP_025767579.1">
    <property type="nucleotide sequence ID" value="NZ_CP017893.1"/>
</dbReference>
<gene>
    <name evidence="12" type="primary">uvrD1</name>
    <name evidence="12" type="ORF">K05K4_52240</name>
</gene>
<dbReference type="GO" id="GO:0003677">
    <property type="term" value="F:DNA binding"/>
    <property type="evidence" value="ECO:0007669"/>
    <property type="project" value="InterPro"/>
</dbReference>